<dbReference type="AlphaFoldDB" id="U5EWD5"/>
<evidence type="ECO:0000256" key="1">
    <source>
        <dbReference type="ARBA" id="ARBA00004613"/>
    </source>
</evidence>
<dbReference type="InterPro" id="IPR014756">
    <property type="entry name" value="Ig_E-set"/>
</dbReference>
<dbReference type="InterPro" id="IPR003172">
    <property type="entry name" value="ML_dom"/>
</dbReference>
<evidence type="ECO:0000256" key="2">
    <source>
        <dbReference type="ARBA" id="ARBA00006370"/>
    </source>
</evidence>
<feature type="signal peptide" evidence="4">
    <location>
        <begin position="1"/>
        <end position="19"/>
    </location>
</feature>
<name>U5EWD5_9DIPT</name>
<sequence length="160" mass="17999">MYKSLISLCIFGILLFVQGNFGEITEFEKCGDVSDLSKHGNCEIHEVRITPCKEALEGKPCILRRGKSAVVSFDYTPHFASADTKAQAAWVKGTSLIPWIGLDSNACAYTKCPYEPNEKQTYTTDLEIGRKYPSQLYDVKYTLTNEDGEFCCFLTQIKIK</sequence>
<dbReference type="SMART" id="SM00737">
    <property type="entry name" value="ML"/>
    <property type="match status" value="1"/>
</dbReference>
<reference evidence="6" key="1">
    <citation type="journal article" date="2014" name="Insect Biochem. Mol. Biol.">
        <title>An insight into the sialome of the frog biting fly, Corethrella appendiculata.</title>
        <authorList>
            <person name="Ribeiro J.M.C."/>
            <person name="Chagas A.C."/>
            <person name="Pham V.M."/>
            <person name="Lounibos L.P."/>
            <person name="Calvo E."/>
        </authorList>
    </citation>
    <scope>NUCLEOTIDE SEQUENCE</scope>
    <source>
        <tissue evidence="6">Salivary glands</tissue>
    </source>
</reference>
<evidence type="ECO:0000259" key="5">
    <source>
        <dbReference type="SMART" id="SM00737"/>
    </source>
</evidence>
<dbReference type="GO" id="GO:0005576">
    <property type="term" value="C:extracellular region"/>
    <property type="evidence" value="ECO:0007669"/>
    <property type="project" value="UniProtKB-SubCell"/>
</dbReference>
<feature type="domain" description="MD-2-related lipid-recognition" evidence="5">
    <location>
        <begin position="27"/>
        <end position="157"/>
    </location>
</feature>
<keyword evidence="4" id="KW-0732">Signal</keyword>
<dbReference type="Pfam" id="PF02221">
    <property type="entry name" value="E1_DerP2_DerF2"/>
    <property type="match status" value="1"/>
</dbReference>
<dbReference type="FunFam" id="2.60.40.770:FF:000001">
    <property type="entry name" value="NPC intracellular cholesterol transporter 2"/>
    <property type="match status" value="1"/>
</dbReference>
<evidence type="ECO:0000256" key="3">
    <source>
        <dbReference type="ARBA" id="ARBA00022525"/>
    </source>
</evidence>
<evidence type="ECO:0000256" key="4">
    <source>
        <dbReference type="SAM" id="SignalP"/>
    </source>
</evidence>
<protein>
    <submittedName>
        <fullName evidence="6">Putative ml domain salivary peptide</fullName>
    </submittedName>
</protein>
<keyword evidence="3" id="KW-0964">Secreted</keyword>
<dbReference type="EMBL" id="GANO01002997">
    <property type="protein sequence ID" value="JAB56874.1"/>
    <property type="molecule type" value="mRNA"/>
</dbReference>
<dbReference type="SUPFAM" id="SSF81296">
    <property type="entry name" value="E set domains"/>
    <property type="match status" value="1"/>
</dbReference>
<accession>U5EWD5</accession>
<comment type="similarity">
    <text evidence="2">Belongs to the NPC2 family.</text>
</comment>
<evidence type="ECO:0000313" key="6">
    <source>
        <dbReference type="EMBL" id="JAB56874.1"/>
    </source>
</evidence>
<feature type="chain" id="PRO_5004659933" evidence="4">
    <location>
        <begin position="20"/>
        <end position="160"/>
    </location>
</feature>
<organism evidence="6">
    <name type="scientific">Corethrella appendiculata</name>
    <dbReference type="NCBI Taxonomy" id="1370023"/>
    <lineage>
        <taxon>Eukaryota</taxon>
        <taxon>Metazoa</taxon>
        <taxon>Ecdysozoa</taxon>
        <taxon>Arthropoda</taxon>
        <taxon>Hexapoda</taxon>
        <taxon>Insecta</taxon>
        <taxon>Pterygota</taxon>
        <taxon>Neoptera</taxon>
        <taxon>Endopterygota</taxon>
        <taxon>Diptera</taxon>
        <taxon>Nematocera</taxon>
        <taxon>Culicoidea</taxon>
        <taxon>Chaoboridae</taxon>
        <taxon>Corethrella</taxon>
    </lineage>
</organism>
<comment type="subcellular location">
    <subcellularLocation>
        <location evidence="1">Secreted</location>
    </subcellularLocation>
</comment>
<proteinExistence type="evidence at transcript level"/>
<dbReference type="Gene3D" id="2.60.40.770">
    <property type="match status" value="1"/>
</dbReference>